<proteinExistence type="predicted"/>
<organism evidence="1 2">
    <name type="scientific">Xenorhabdus szentirmaii DSM 16338</name>
    <dbReference type="NCBI Taxonomy" id="1427518"/>
    <lineage>
        <taxon>Bacteria</taxon>
        <taxon>Pseudomonadati</taxon>
        <taxon>Pseudomonadota</taxon>
        <taxon>Gammaproteobacteria</taxon>
        <taxon>Enterobacterales</taxon>
        <taxon>Morganellaceae</taxon>
        <taxon>Xenorhabdus</taxon>
    </lineage>
</organism>
<sequence>MIIRLQNYFIGMSFIIANQIISLKINKRIDRHFKRFSTILNFLFFNNELFLLVTNDHHFNFLFYSLR</sequence>
<reference evidence="1" key="1">
    <citation type="submission" date="2013-11" db="EMBL/GenBank/DDBJ databases">
        <title>Draft genome sequence and annotation of the entomopathogenic bacteria, Xenorhabdus cabanillasi strain JM26 and Xenorhabdus szentirmai strain DSM 16338.</title>
        <authorList>
            <person name="Gualtieri M."/>
            <person name="Ogier J.C."/>
            <person name="Pages S."/>
            <person name="Givaudan A."/>
            <person name="Gaudriault S."/>
        </authorList>
    </citation>
    <scope>NUCLEOTIDE SEQUENCE [LARGE SCALE GENOMIC DNA]</scope>
    <source>
        <strain evidence="1">DSM 16338</strain>
    </source>
</reference>
<keyword evidence="2" id="KW-1185">Reference proteome</keyword>
<dbReference type="EMBL" id="CBXF010000057">
    <property type="protein sequence ID" value="CDL81748.1"/>
    <property type="molecule type" value="Genomic_DNA"/>
</dbReference>
<name>W1IV80_9GAMM</name>
<dbReference type="Proteomes" id="UP000019202">
    <property type="component" value="Unassembled WGS sequence"/>
</dbReference>
<protein>
    <submittedName>
        <fullName evidence="1">Uncharacterized protein</fullName>
    </submittedName>
</protein>
<comment type="caution">
    <text evidence="1">The sequence shown here is derived from an EMBL/GenBank/DDBJ whole genome shotgun (WGS) entry which is preliminary data.</text>
</comment>
<accession>W1IV80</accession>
<evidence type="ECO:0000313" key="1">
    <source>
        <dbReference type="EMBL" id="CDL81748.1"/>
    </source>
</evidence>
<evidence type="ECO:0000313" key="2">
    <source>
        <dbReference type="Proteomes" id="UP000019202"/>
    </source>
</evidence>
<dbReference type="AlphaFoldDB" id="W1IV80"/>
<gene>
    <name evidence="1" type="ORF">XSR1_150090</name>
</gene>